<sequence>MADDRESDPILDYYKDWSSDLAPIMMSFDISDAYPGRIESEDQKKMAYLRRKYKK</sequence>
<dbReference type="AlphaFoldDB" id="X0TD64"/>
<dbReference type="EMBL" id="BARS01004984">
    <property type="protein sequence ID" value="GAF85266.1"/>
    <property type="molecule type" value="Genomic_DNA"/>
</dbReference>
<reference evidence="1" key="1">
    <citation type="journal article" date="2014" name="Front. Microbiol.">
        <title>High frequency of phylogenetically diverse reductive dehalogenase-homologous genes in deep subseafloor sedimentary metagenomes.</title>
        <authorList>
            <person name="Kawai M."/>
            <person name="Futagami T."/>
            <person name="Toyoda A."/>
            <person name="Takaki Y."/>
            <person name="Nishi S."/>
            <person name="Hori S."/>
            <person name="Arai W."/>
            <person name="Tsubouchi T."/>
            <person name="Morono Y."/>
            <person name="Uchiyama I."/>
            <person name="Ito T."/>
            <person name="Fujiyama A."/>
            <person name="Inagaki F."/>
            <person name="Takami H."/>
        </authorList>
    </citation>
    <scope>NUCLEOTIDE SEQUENCE</scope>
    <source>
        <strain evidence="1">Expedition CK06-06</strain>
    </source>
</reference>
<accession>X0TD64</accession>
<feature type="non-terminal residue" evidence="1">
    <location>
        <position position="55"/>
    </location>
</feature>
<proteinExistence type="predicted"/>
<name>X0TD64_9ZZZZ</name>
<protein>
    <submittedName>
        <fullName evidence="1">Uncharacterized protein</fullName>
    </submittedName>
</protein>
<organism evidence="1">
    <name type="scientific">marine sediment metagenome</name>
    <dbReference type="NCBI Taxonomy" id="412755"/>
    <lineage>
        <taxon>unclassified sequences</taxon>
        <taxon>metagenomes</taxon>
        <taxon>ecological metagenomes</taxon>
    </lineage>
</organism>
<comment type="caution">
    <text evidence="1">The sequence shown here is derived from an EMBL/GenBank/DDBJ whole genome shotgun (WGS) entry which is preliminary data.</text>
</comment>
<gene>
    <name evidence="1" type="ORF">S01H1_09751</name>
</gene>
<evidence type="ECO:0000313" key="1">
    <source>
        <dbReference type="EMBL" id="GAF85266.1"/>
    </source>
</evidence>